<accession>A0A1G6BK01</accession>
<dbReference type="EMBL" id="FMXQ01000003">
    <property type="protein sequence ID" value="SDB20936.1"/>
    <property type="molecule type" value="Genomic_DNA"/>
</dbReference>
<organism evidence="2 3">
    <name type="scientific">Bauldia litoralis</name>
    <dbReference type="NCBI Taxonomy" id="665467"/>
    <lineage>
        <taxon>Bacteria</taxon>
        <taxon>Pseudomonadati</taxon>
        <taxon>Pseudomonadota</taxon>
        <taxon>Alphaproteobacteria</taxon>
        <taxon>Hyphomicrobiales</taxon>
        <taxon>Kaistiaceae</taxon>
        <taxon>Bauldia</taxon>
    </lineage>
</organism>
<keyword evidence="3" id="KW-1185">Reference proteome</keyword>
<feature type="transmembrane region" description="Helical" evidence="1">
    <location>
        <begin position="110"/>
        <end position="131"/>
    </location>
</feature>
<protein>
    <submittedName>
        <fullName evidence="2">Uncharacterized membrane protein</fullName>
    </submittedName>
</protein>
<keyword evidence="1" id="KW-1133">Transmembrane helix</keyword>
<evidence type="ECO:0000256" key="1">
    <source>
        <dbReference type="SAM" id="Phobius"/>
    </source>
</evidence>
<name>A0A1G6BK01_9HYPH</name>
<evidence type="ECO:0000313" key="3">
    <source>
        <dbReference type="Proteomes" id="UP000199071"/>
    </source>
</evidence>
<feature type="transmembrane region" description="Helical" evidence="1">
    <location>
        <begin position="71"/>
        <end position="90"/>
    </location>
</feature>
<reference evidence="2 3" key="1">
    <citation type="submission" date="2016-10" db="EMBL/GenBank/DDBJ databases">
        <authorList>
            <person name="de Groot N.N."/>
        </authorList>
    </citation>
    <scope>NUCLEOTIDE SEQUENCE [LARGE SCALE GENOMIC DNA]</scope>
    <source>
        <strain evidence="2 3">ATCC 35022</strain>
    </source>
</reference>
<keyword evidence="1" id="KW-0472">Membrane</keyword>
<keyword evidence="1" id="KW-0812">Transmembrane</keyword>
<sequence>MIYVVAYGVSLLAFAALDAVWLSTMGAALYRATLGDLLADKVRLMPAIIFYLAYPVGIAVFAVMPALRADSFFPAVGYGLLFGALAYATYDLTNFATLRVWSVQITVVDIVYGAAASAVTAVLAFLATRAVSGWLAGAS</sequence>
<dbReference type="AlphaFoldDB" id="A0A1G6BK01"/>
<dbReference type="STRING" id="665467.SAMN02982931_01543"/>
<proteinExistence type="predicted"/>
<dbReference type="RefSeq" id="WP_090876313.1">
    <property type="nucleotide sequence ID" value="NZ_FMXQ01000003.1"/>
</dbReference>
<dbReference type="InterPro" id="IPR018687">
    <property type="entry name" value="DUF2177_membr"/>
</dbReference>
<evidence type="ECO:0000313" key="2">
    <source>
        <dbReference type="EMBL" id="SDB20936.1"/>
    </source>
</evidence>
<feature type="transmembrane region" description="Helical" evidence="1">
    <location>
        <begin position="43"/>
        <end position="64"/>
    </location>
</feature>
<dbReference type="Pfam" id="PF09945">
    <property type="entry name" value="DUF2177"/>
    <property type="match status" value="1"/>
</dbReference>
<gene>
    <name evidence="2" type="ORF">SAMN02982931_01543</name>
</gene>
<dbReference type="Proteomes" id="UP000199071">
    <property type="component" value="Unassembled WGS sequence"/>
</dbReference>
<dbReference type="OrthoDB" id="166547at2"/>